<organism evidence="9 10">
    <name type="scientific">Colwellia echini</name>
    <dbReference type="NCBI Taxonomy" id="1982103"/>
    <lineage>
        <taxon>Bacteria</taxon>
        <taxon>Pseudomonadati</taxon>
        <taxon>Pseudomonadota</taxon>
        <taxon>Gammaproteobacteria</taxon>
        <taxon>Alteromonadales</taxon>
        <taxon>Colwelliaceae</taxon>
        <taxon>Colwellia</taxon>
    </lineage>
</organism>
<keyword evidence="10" id="KW-1185">Reference proteome</keyword>
<dbReference type="HAMAP" id="MF_00692">
    <property type="entry name" value="SelO"/>
    <property type="match status" value="1"/>
</dbReference>
<name>A0ABY3N1W7_9GAMM</name>
<evidence type="ECO:0000256" key="5">
    <source>
        <dbReference type="ARBA" id="ARBA00022741"/>
    </source>
</evidence>
<keyword evidence="2 8" id="KW-0808">Transferase</keyword>
<evidence type="ECO:0000256" key="2">
    <source>
        <dbReference type="ARBA" id="ARBA00022679"/>
    </source>
</evidence>
<proteinExistence type="inferred from homology"/>
<comment type="caution">
    <text evidence="9">The sequence shown here is derived from an EMBL/GenBank/DDBJ whole genome shotgun (WGS) entry which is preliminary data.</text>
</comment>
<keyword evidence="8" id="KW-0464">Manganese</keyword>
<dbReference type="RefSeq" id="WP_101343500.1">
    <property type="nucleotide sequence ID" value="NZ_PJAI02000001.1"/>
</dbReference>
<feature type="binding site" evidence="8">
    <location>
        <position position="173"/>
    </location>
    <ligand>
        <name>ATP</name>
        <dbReference type="ChEBI" id="CHEBI:30616"/>
    </ligand>
</feature>
<keyword evidence="5 8" id="KW-0547">Nucleotide-binding</keyword>
<evidence type="ECO:0000313" key="9">
    <source>
        <dbReference type="EMBL" id="TYK67394.1"/>
    </source>
</evidence>
<keyword evidence="3 8" id="KW-0548">Nucleotidyltransferase</keyword>
<dbReference type="InterPro" id="IPR003846">
    <property type="entry name" value="SelO"/>
</dbReference>
<dbReference type="EMBL" id="PJAI02000001">
    <property type="protein sequence ID" value="TYK67394.1"/>
    <property type="molecule type" value="Genomic_DNA"/>
</dbReference>
<feature type="binding site" evidence="8">
    <location>
        <position position="122"/>
    </location>
    <ligand>
        <name>ATP</name>
        <dbReference type="ChEBI" id="CHEBI:30616"/>
    </ligand>
</feature>
<feature type="binding site" evidence="8">
    <location>
        <position position="89"/>
    </location>
    <ligand>
        <name>ATP</name>
        <dbReference type="ChEBI" id="CHEBI:30616"/>
    </ligand>
</feature>
<feature type="binding site" evidence="8">
    <location>
        <position position="180"/>
    </location>
    <ligand>
        <name>ATP</name>
        <dbReference type="ChEBI" id="CHEBI:30616"/>
    </ligand>
</feature>
<evidence type="ECO:0000256" key="7">
    <source>
        <dbReference type="ARBA" id="ARBA00022842"/>
    </source>
</evidence>
<comment type="cofactor">
    <cofactor evidence="8">
        <name>Mg(2+)</name>
        <dbReference type="ChEBI" id="CHEBI:18420"/>
    </cofactor>
    <cofactor evidence="8">
        <name>Mn(2+)</name>
        <dbReference type="ChEBI" id="CHEBI:29035"/>
    </cofactor>
</comment>
<dbReference type="NCBIfam" id="NF000658">
    <property type="entry name" value="PRK00029.1"/>
    <property type="match status" value="1"/>
</dbReference>
<feature type="binding site" evidence="8">
    <location>
        <position position="110"/>
    </location>
    <ligand>
        <name>ATP</name>
        <dbReference type="ChEBI" id="CHEBI:30616"/>
    </ligand>
</feature>
<evidence type="ECO:0000256" key="3">
    <source>
        <dbReference type="ARBA" id="ARBA00022695"/>
    </source>
</evidence>
<feature type="binding site" evidence="8">
    <location>
        <position position="87"/>
    </location>
    <ligand>
        <name>ATP</name>
        <dbReference type="ChEBI" id="CHEBI:30616"/>
    </ligand>
</feature>
<reference evidence="9 10" key="1">
    <citation type="submission" date="2019-08" db="EMBL/GenBank/DDBJ databases">
        <title>Microbe sample from Colwellia echini.</title>
        <authorList>
            <person name="Christiansen L."/>
            <person name="Pathiraja D."/>
            <person name="Schultz-Johansen M."/>
            <person name="Choi I.-G."/>
            <person name="Stougaard P."/>
        </authorList>
    </citation>
    <scope>NUCLEOTIDE SEQUENCE [LARGE SCALE GENOMIC DNA]</scope>
    <source>
        <strain evidence="9 10">A3</strain>
    </source>
</reference>
<dbReference type="EC" id="2.7.7.-" evidence="8"/>
<evidence type="ECO:0000256" key="8">
    <source>
        <dbReference type="HAMAP-Rule" id="MF_00692"/>
    </source>
</evidence>
<feature type="binding site" evidence="8">
    <location>
        <position position="260"/>
    </location>
    <ligand>
        <name>Mg(2+)</name>
        <dbReference type="ChEBI" id="CHEBI:18420"/>
    </ligand>
</feature>
<comment type="catalytic activity">
    <reaction evidence="8">
        <text>L-seryl-[protein] + ATP = 3-O-(5'-adenylyl)-L-seryl-[protein] + diphosphate</text>
        <dbReference type="Rhea" id="RHEA:58120"/>
        <dbReference type="Rhea" id="RHEA-COMP:9863"/>
        <dbReference type="Rhea" id="RHEA-COMP:15073"/>
        <dbReference type="ChEBI" id="CHEBI:29999"/>
        <dbReference type="ChEBI" id="CHEBI:30616"/>
        <dbReference type="ChEBI" id="CHEBI:33019"/>
        <dbReference type="ChEBI" id="CHEBI:142516"/>
        <dbReference type="EC" id="2.7.7.108"/>
    </reaction>
</comment>
<sequence length="498" mass="55477">MPLNIVNSYLELGAAFSQTSLPSPVVAPELLLWNKPLAHSLGIDFSVNKDSDLLAQYFSGNRLFEKSQPIAQAYSGHQFGHFNPQLGDGRAHLLGDVKDENGQSFDIQLKGSGTSHFSRSGDGRCALGPALREFIMSEAMFALGVPTTRCLSVVATGQAVYRERALPGAVVTRVAASHIRVGTFQFFAARRDIDSLQKLTRYSIKRHFPEITLTSAALESDKLTADNVVDFFQAVLNKQVKLIVSWLRVGFIHGVMNTDNTAISGETIDYGPCAMMNHYHSDTVFSSIDRNARYAFGNQSSIMQWNMARLADCLLPLVDEDEDIALAKIEPLLRQFANDLQYYYYAMMANKLGIDEFSEGDVELVNELLKFMQDKKMDYTQTFVTLASNLSQSNVDEVLGNAKNITDEWQQWLTRWYSRIATDVSGAKALMEKSNPLVIPRNHHVEAILASTQATGDLTALHEFLTVLQQPYQDVDNTYLYQDAPRDGDVGYNTFCGT</sequence>
<feature type="binding site" evidence="8">
    <location>
        <position position="269"/>
    </location>
    <ligand>
        <name>Mg(2+)</name>
        <dbReference type="ChEBI" id="CHEBI:18420"/>
    </ligand>
</feature>
<evidence type="ECO:0000313" key="10">
    <source>
        <dbReference type="Proteomes" id="UP000815846"/>
    </source>
</evidence>
<dbReference type="Pfam" id="PF02696">
    <property type="entry name" value="SelO"/>
    <property type="match status" value="1"/>
</dbReference>
<comment type="function">
    <text evidence="8">Nucleotidyltransferase involved in the post-translational modification of proteins. It can catalyze the addition of adenosine monophosphate (AMP) or uridine monophosphate (UMP) to a protein, resulting in modifications known as AMPylation and UMPylation.</text>
</comment>
<gene>
    <name evidence="8" type="primary">ydiU</name>
    <name evidence="8" type="synonym">selO</name>
    <name evidence="9" type="ORF">CWS31_002395</name>
</gene>
<protein>
    <recommendedName>
        <fullName evidence="8">Protein nucleotidyltransferase YdiU</fullName>
        <ecNumber evidence="8">2.7.7.-</ecNumber>
    </recommendedName>
    <alternativeName>
        <fullName evidence="8">Protein adenylyltransferase YdiU</fullName>
        <ecNumber evidence="8">2.7.7.108</ecNumber>
    </alternativeName>
    <alternativeName>
        <fullName evidence="8">Protein uridylyltransferase YdiU</fullName>
        <ecNumber evidence="8">2.7.7.-</ecNumber>
    </alternativeName>
</protein>
<keyword evidence="7 8" id="KW-0460">Magnesium</keyword>
<evidence type="ECO:0000256" key="6">
    <source>
        <dbReference type="ARBA" id="ARBA00022840"/>
    </source>
</evidence>
<feature type="active site" description="Proton acceptor" evidence="8">
    <location>
        <position position="259"/>
    </location>
</feature>
<dbReference type="PANTHER" id="PTHR32057">
    <property type="entry name" value="PROTEIN ADENYLYLTRANSFERASE SELO, MITOCHONDRIAL"/>
    <property type="match status" value="1"/>
</dbReference>
<comment type="catalytic activity">
    <reaction evidence="8">
        <text>L-histidyl-[protein] + UTP = N(tele)-(5'-uridylyl)-L-histidyl-[protein] + diphosphate</text>
        <dbReference type="Rhea" id="RHEA:83891"/>
        <dbReference type="Rhea" id="RHEA-COMP:9745"/>
        <dbReference type="Rhea" id="RHEA-COMP:20239"/>
        <dbReference type="ChEBI" id="CHEBI:29979"/>
        <dbReference type="ChEBI" id="CHEBI:33019"/>
        <dbReference type="ChEBI" id="CHEBI:46398"/>
        <dbReference type="ChEBI" id="CHEBI:233474"/>
    </reaction>
</comment>
<comment type="catalytic activity">
    <reaction evidence="8">
        <text>L-threonyl-[protein] + ATP = 3-O-(5'-adenylyl)-L-threonyl-[protein] + diphosphate</text>
        <dbReference type="Rhea" id="RHEA:54292"/>
        <dbReference type="Rhea" id="RHEA-COMP:11060"/>
        <dbReference type="Rhea" id="RHEA-COMP:13847"/>
        <dbReference type="ChEBI" id="CHEBI:30013"/>
        <dbReference type="ChEBI" id="CHEBI:30616"/>
        <dbReference type="ChEBI" id="CHEBI:33019"/>
        <dbReference type="ChEBI" id="CHEBI:138113"/>
        <dbReference type="EC" id="2.7.7.108"/>
    </reaction>
</comment>
<comment type="catalytic activity">
    <reaction evidence="8">
        <text>L-seryl-[protein] + UTP = O-(5'-uridylyl)-L-seryl-[protein] + diphosphate</text>
        <dbReference type="Rhea" id="RHEA:64604"/>
        <dbReference type="Rhea" id="RHEA-COMP:9863"/>
        <dbReference type="Rhea" id="RHEA-COMP:16635"/>
        <dbReference type="ChEBI" id="CHEBI:29999"/>
        <dbReference type="ChEBI" id="CHEBI:33019"/>
        <dbReference type="ChEBI" id="CHEBI:46398"/>
        <dbReference type="ChEBI" id="CHEBI:156051"/>
    </reaction>
</comment>
<comment type="catalytic activity">
    <reaction evidence="8">
        <text>L-tyrosyl-[protein] + ATP = O-(5'-adenylyl)-L-tyrosyl-[protein] + diphosphate</text>
        <dbReference type="Rhea" id="RHEA:54288"/>
        <dbReference type="Rhea" id="RHEA-COMP:10136"/>
        <dbReference type="Rhea" id="RHEA-COMP:13846"/>
        <dbReference type="ChEBI" id="CHEBI:30616"/>
        <dbReference type="ChEBI" id="CHEBI:33019"/>
        <dbReference type="ChEBI" id="CHEBI:46858"/>
        <dbReference type="ChEBI" id="CHEBI:83624"/>
        <dbReference type="EC" id="2.7.7.108"/>
    </reaction>
</comment>
<feature type="binding site" evidence="8">
    <location>
        <position position="123"/>
    </location>
    <ligand>
        <name>ATP</name>
        <dbReference type="ChEBI" id="CHEBI:30616"/>
    </ligand>
</feature>
<comment type="catalytic activity">
    <reaction evidence="8">
        <text>L-tyrosyl-[protein] + UTP = O-(5'-uridylyl)-L-tyrosyl-[protein] + diphosphate</text>
        <dbReference type="Rhea" id="RHEA:83887"/>
        <dbReference type="Rhea" id="RHEA-COMP:10136"/>
        <dbReference type="Rhea" id="RHEA-COMP:20238"/>
        <dbReference type="ChEBI" id="CHEBI:33019"/>
        <dbReference type="ChEBI" id="CHEBI:46398"/>
        <dbReference type="ChEBI" id="CHEBI:46858"/>
        <dbReference type="ChEBI" id="CHEBI:90602"/>
    </reaction>
</comment>
<comment type="similarity">
    <text evidence="1 8">Belongs to the SELO family.</text>
</comment>
<evidence type="ECO:0000256" key="4">
    <source>
        <dbReference type="ARBA" id="ARBA00022723"/>
    </source>
</evidence>
<feature type="binding site" evidence="8">
    <location>
        <position position="269"/>
    </location>
    <ligand>
        <name>ATP</name>
        <dbReference type="ChEBI" id="CHEBI:30616"/>
    </ligand>
</feature>
<keyword evidence="4 8" id="KW-0479">Metal-binding</keyword>
<accession>A0ABY3N1W7</accession>
<feature type="binding site" evidence="8">
    <location>
        <position position="90"/>
    </location>
    <ligand>
        <name>ATP</name>
        <dbReference type="ChEBI" id="CHEBI:30616"/>
    </ligand>
</feature>
<dbReference type="Proteomes" id="UP000815846">
    <property type="component" value="Unassembled WGS sequence"/>
</dbReference>
<keyword evidence="6 8" id="KW-0067">ATP-binding</keyword>
<dbReference type="PANTHER" id="PTHR32057:SF14">
    <property type="entry name" value="PROTEIN ADENYLYLTRANSFERASE SELO, MITOCHONDRIAL"/>
    <property type="match status" value="1"/>
</dbReference>
<dbReference type="EC" id="2.7.7.108" evidence="8"/>
<evidence type="ECO:0000256" key="1">
    <source>
        <dbReference type="ARBA" id="ARBA00009747"/>
    </source>
</evidence>